<dbReference type="InterPro" id="IPR016040">
    <property type="entry name" value="NAD(P)-bd_dom"/>
</dbReference>
<dbReference type="AlphaFoldDB" id="A0A166UKQ4"/>
<dbReference type="Pfam" id="PF13460">
    <property type="entry name" value="NAD_binding_10"/>
    <property type="match status" value="1"/>
</dbReference>
<reference evidence="4 5" key="1">
    <citation type="journal article" date="2016" name="Genome Biol. Evol.">
        <title>Divergent and convergent evolution of fungal pathogenicity.</title>
        <authorList>
            <person name="Shang Y."/>
            <person name="Xiao G."/>
            <person name="Zheng P."/>
            <person name="Cen K."/>
            <person name="Zhan S."/>
            <person name="Wang C."/>
        </authorList>
    </citation>
    <scope>NUCLEOTIDE SEQUENCE [LARGE SCALE GENOMIC DNA]</scope>
    <source>
        <strain evidence="4 5">RCEF 2490</strain>
    </source>
</reference>
<evidence type="ECO:0000256" key="1">
    <source>
        <dbReference type="ARBA" id="ARBA00038376"/>
    </source>
</evidence>
<dbReference type="InterPro" id="IPR036291">
    <property type="entry name" value="NAD(P)-bd_dom_sf"/>
</dbReference>
<name>A0A166UKQ4_9HYPO</name>
<dbReference type="EMBL" id="AZGY01000001">
    <property type="protein sequence ID" value="OAA32657.1"/>
    <property type="molecule type" value="Genomic_DNA"/>
</dbReference>
<evidence type="ECO:0000259" key="3">
    <source>
        <dbReference type="Pfam" id="PF13460"/>
    </source>
</evidence>
<evidence type="ECO:0000256" key="2">
    <source>
        <dbReference type="SAM" id="MobiDB-lite"/>
    </source>
</evidence>
<dbReference type="InterPro" id="IPR051606">
    <property type="entry name" value="Polyketide_Oxido-like"/>
</dbReference>
<gene>
    <name evidence="4" type="ORF">AAL_00122</name>
</gene>
<comment type="caution">
    <text evidence="4">The sequence shown here is derived from an EMBL/GenBank/DDBJ whole genome shotgun (WGS) entry which is preliminary data.</text>
</comment>
<keyword evidence="5" id="KW-1185">Reference proteome</keyword>
<dbReference type="Gene3D" id="3.40.50.720">
    <property type="entry name" value="NAD(P)-binding Rossmann-like Domain"/>
    <property type="match status" value="1"/>
</dbReference>
<evidence type="ECO:0000313" key="4">
    <source>
        <dbReference type="EMBL" id="OAA32657.1"/>
    </source>
</evidence>
<dbReference type="PANTHER" id="PTHR43355:SF2">
    <property type="entry name" value="FLAVIN REDUCTASE (NADPH)"/>
    <property type="match status" value="1"/>
</dbReference>
<dbReference type="GO" id="GO:0042602">
    <property type="term" value="F:riboflavin reductase (NADPH) activity"/>
    <property type="evidence" value="ECO:0007669"/>
    <property type="project" value="TreeGrafter"/>
</dbReference>
<sequence length="263" mass="28816">MHILVIGASGRNGQLVVAEALAREHPAHTVTALVRRTSPFPHHHHDERLTVVRGTPLDATAVHEALHASPAAPLPDAIVIALSQRRASDSPFARMSPDASPTLMADALRTILRVVQQTQQQQQQQQQQWRPKLVVNSSQGVGDSWASMTAPVRWLFRWSNMRIALRDHAEVDGLVRSSGLDFVLARPPRLVDGPPPPPPPPPREQQQRHEHGPRHGPRLTVLPDNGEGCGWNPTATRAGLAAWMVDAVEVSTWDGRAPVVIDT</sequence>
<dbReference type="STRING" id="1081109.A0A166UKQ4"/>
<feature type="compositionally biased region" description="Pro residues" evidence="2">
    <location>
        <begin position="193"/>
        <end position="203"/>
    </location>
</feature>
<dbReference type="PANTHER" id="PTHR43355">
    <property type="entry name" value="FLAVIN REDUCTASE (NADPH)"/>
    <property type="match status" value="1"/>
</dbReference>
<feature type="region of interest" description="Disordered" evidence="2">
    <location>
        <begin position="186"/>
        <end position="230"/>
    </location>
</feature>
<evidence type="ECO:0000313" key="5">
    <source>
        <dbReference type="Proteomes" id="UP000078544"/>
    </source>
</evidence>
<accession>A0A166UKQ4</accession>
<comment type="similarity">
    <text evidence="1">Belongs to the avfA family.</text>
</comment>
<dbReference type="OrthoDB" id="419598at2759"/>
<organism evidence="4 5">
    <name type="scientific">Moelleriella libera RCEF 2490</name>
    <dbReference type="NCBI Taxonomy" id="1081109"/>
    <lineage>
        <taxon>Eukaryota</taxon>
        <taxon>Fungi</taxon>
        <taxon>Dikarya</taxon>
        <taxon>Ascomycota</taxon>
        <taxon>Pezizomycotina</taxon>
        <taxon>Sordariomycetes</taxon>
        <taxon>Hypocreomycetidae</taxon>
        <taxon>Hypocreales</taxon>
        <taxon>Clavicipitaceae</taxon>
        <taxon>Moelleriella</taxon>
    </lineage>
</organism>
<feature type="domain" description="NAD(P)-binding" evidence="3">
    <location>
        <begin position="7"/>
        <end position="195"/>
    </location>
</feature>
<dbReference type="SUPFAM" id="SSF51735">
    <property type="entry name" value="NAD(P)-binding Rossmann-fold domains"/>
    <property type="match status" value="1"/>
</dbReference>
<protein>
    <submittedName>
        <fullName evidence="4">NAD(P)-binding domain protein</fullName>
    </submittedName>
</protein>
<dbReference type="GO" id="GO:0004074">
    <property type="term" value="F:biliverdin reductase [NAD(P)H] activity"/>
    <property type="evidence" value="ECO:0007669"/>
    <property type="project" value="TreeGrafter"/>
</dbReference>
<proteinExistence type="inferred from homology"/>
<dbReference type="Proteomes" id="UP000078544">
    <property type="component" value="Unassembled WGS sequence"/>
</dbReference>